<accession>A0A0W0F485</accession>
<dbReference type="AlphaFoldDB" id="A0A0W0F485"/>
<protein>
    <submittedName>
        <fullName evidence="1">Uncharacterized protein</fullName>
    </submittedName>
</protein>
<gene>
    <name evidence="1" type="ORF">WG66_16270</name>
</gene>
<dbReference type="Proteomes" id="UP000054988">
    <property type="component" value="Unassembled WGS sequence"/>
</dbReference>
<sequence>MTQLIDHVSALCADWNTISPRIACSTCVRDASKLSLGILLETALTNKGLAALHTEGLVQVQTLCQIIAIMTMNLMTILLVNTEEAAEDSDTDTDFMFVEAEPQKVGRFTGLLSVEEWEAAGWQLAWNLPATPMLWDINDMLDMSEDYDAELYRDRES</sequence>
<name>A0A0W0F485_MONRR</name>
<evidence type="ECO:0000313" key="2">
    <source>
        <dbReference type="Proteomes" id="UP000054988"/>
    </source>
</evidence>
<comment type="caution">
    <text evidence="1">The sequence shown here is derived from an EMBL/GenBank/DDBJ whole genome shotgun (WGS) entry which is preliminary data.</text>
</comment>
<organism evidence="1 2">
    <name type="scientific">Moniliophthora roreri</name>
    <name type="common">Frosty pod rot fungus</name>
    <name type="synonym">Monilia roreri</name>
    <dbReference type="NCBI Taxonomy" id="221103"/>
    <lineage>
        <taxon>Eukaryota</taxon>
        <taxon>Fungi</taxon>
        <taxon>Dikarya</taxon>
        <taxon>Basidiomycota</taxon>
        <taxon>Agaricomycotina</taxon>
        <taxon>Agaricomycetes</taxon>
        <taxon>Agaricomycetidae</taxon>
        <taxon>Agaricales</taxon>
        <taxon>Marasmiineae</taxon>
        <taxon>Marasmiaceae</taxon>
        <taxon>Moniliophthora</taxon>
    </lineage>
</organism>
<proteinExistence type="predicted"/>
<dbReference type="EMBL" id="LATX01002349">
    <property type="protein sequence ID" value="KTB31152.1"/>
    <property type="molecule type" value="Genomic_DNA"/>
</dbReference>
<reference evidence="1 2" key="1">
    <citation type="submission" date="2015-12" db="EMBL/GenBank/DDBJ databases">
        <title>Draft genome sequence of Moniliophthora roreri, the causal agent of frosty pod rot of cacao.</title>
        <authorList>
            <person name="Aime M.C."/>
            <person name="Diaz-Valderrama J.R."/>
            <person name="Kijpornyongpan T."/>
            <person name="Phillips-Mora W."/>
        </authorList>
    </citation>
    <scope>NUCLEOTIDE SEQUENCE [LARGE SCALE GENOMIC DNA]</scope>
    <source>
        <strain evidence="1 2">MCA 2952</strain>
    </source>
</reference>
<evidence type="ECO:0000313" key="1">
    <source>
        <dbReference type="EMBL" id="KTB31152.1"/>
    </source>
</evidence>